<comment type="caution">
    <text evidence="7">The sequence shown here is derived from an EMBL/GenBank/DDBJ whole genome shotgun (WGS) entry which is preliminary data.</text>
</comment>
<dbReference type="InterPro" id="IPR004481">
    <property type="entry name" value="K/Na/Ca-exchanger"/>
</dbReference>
<feature type="transmembrane region" description="Helical" evidence="5">
    <location>
        <begin position="324"/>
        <end position="345"/>
    </location>
</feature>
<gene>
    <name evidence="7" type="ORF">ACFOX3_04090</name>
</gene>
<dbReference type="Proteomes" id="UP001595840">
    <property type="component" value="Unassembled WGS sequence"/>
</dbReference>
<feature type="transmembrane region" description="Helical" evidence="5">
    <location>
        <begin position="299"/>
        <end position="318"/>
    </location>
</feature>
<dbReference type="RefSeq" id="WP_290259637.1">
    <property type="nucleotide sequence ID" value="NZ_JAUFQG010000004.1"/>
</dbReference>
<dbReference type="Gene3D" id="6.10.280.80">
    <property type="entry name" value="NCX, peripheral helical region"/>
    <property type="match status" value="1"/>
</dbReference>
<feature type="domain" description="Sodium/calcium exchanger membrane region" evidence="6">
    <location>
        <begin position="4"/>
        <end position="142"/>
    </location>
</feature>
<dbReference type="PANTHER" id="PTHR10846">
    <property type="entry name" value="SODIUM/POTASSIUM/CALCIUM EXCHANGER"/>
    <property type="match status" value="1"/>
</dbReference>
<proteinExistence type="predicted"/>
<feature type="transmembrane region" description="Helical" evidence="5">
    <location>
        <begin position="77"/>
        <end position="95"/>
    </location>
</feature>
<dbReference type="Pfam" id="PF01699">
    <property type="entry name" value="Na_Ca_ex"/>
    <property type="match status" value="2"/>
</dbReference>
<keyword evidence="2 5" id="KW-0812">Transmembrane</keyword>
<evidence type="ECO:0000313" key="7">
    <source>
        <dbReference type="EMBL" id="MFC4361468.1"/>
    </source>
</evidence>
<name>A0ABV8V0T7_9GAMM</name>
<dbReference type="PANTHER" id="PTHR10846:SF8">
    <property type="entry name" value="INNER MEMBRANE PROTEIN YRBG"/>
    <property type="match status" value="1"/>
</dbReference>
<evidence type="ECO:0000259" key="6">
    <source>
        <dbReference type="Pfam" id="PF01699"/>
    </source>
</evidence>
<protein>
    <submittedName>
        <fullName evidence="7">Calcium/sodium antiporter</fullName>
    </submittedName>
</protein>
<evidence type="ECO:0000313" key="8">
    <source>
        <dbReference type="Proteomes" id="UP001595840"/>
    </source>
</evidence>
<evidence type="ECO:0000256" key="4">
    <source>
        <dbReference type="ARBA" id="ARBA00023136"/>
    </source>
</evidence>
<evidence type="ECO:0000256" key="5">
    <source>
        <dbReference type="SAM" id="Phobius"/>
    </source>
</evidence>
<dbReference type="InterPro" id="IPR004837">
    <property type="entry name" value="NaCa_Exmemb"/>
</dbReference>
<dbReference type="EMBL" id="JBHSCX010000003">
    <property type="protein sequence ID" value="MFC4361468.1"/>
    <property type="molecule type" value="Genomic_DNA"/>
</dbReference>
<keyword evidence="4 5" id="KW-0472">Membrane</keyword>
<feature type="domain" description="Sodium/calcium exchanger membrane region" evidence="6">
    <location>
        <begin position="171"/>
        <end position="313"/>
    </location>
</feature>
<dbReference type="Gene3D" id="1.20.1420.30">
    <property type="entry name" value="NCX, central ion-binding region"/>
    <property type="match status" value="2"/>
</dbReference>
<keyword evidence="8" id="KW-1185">Reference proteome</keyword>
<accession>A0ABV8V0T7</accession>
<organism evidence="7 8">
    <name type="scientific">Simiduia curdlanivorans</name>
    <dbReference type="NCBI Taxonomy" id="1492769"/>
    <lineage>
        <taxon>Bacteria</taxon>
        <taxon>Pseudomonadati</taxon>
        <taxon>Pseudomonadota</taxon>
        <taxon>Gammaproteobacteria</taxon>
        <taxon>Cellvibrionales</taxon>
        <taxon>Cellvibrionaceae</taxon>
        <taxon>Simiduia</taxon>
    </lineage>
</organism>
<evidence type="ECO:0000256" key="1">
    <source>
        <dbReference type="ARBA" id="ARBA00004141"/>
    </source>
</evidence>
<feature type="transmembrane region" description="Helical" evidence="5">
    <location>
        <begin position="204"/>
        <end position="228"/>
    </location>
</feature>
<feature type="transmembrane region" description="Helical" evidence="5">
    <location>
        <begin position="165"/>
        <end position="184"/>
    </location>
</feature>
<sequence>MITLLLFVLGLLLLVFGADILIKGAANLASRIGVSPLVIGLTVVAFGTSSPELAVSVKAALDGQAGIGLGNVIGSNIFNVLFILGVAAIILPLTVSVQLIRLDVPVMIVASGAVWWMAQDGKFGFGEGLALFLGLLAYTSYLFIKGRTEPKPETSVEVISPAPNRALWLDIAAIVSGLIMLVLGSTWLVEGAVTLARWLGLSEVVIGLTIVAVGTSLPEVVTSIAAAIKGQRDIAVGNVIGSNIFNLLGVLGISSMVAPEGLLAPLSLMHLDLPVMCLVALMCLPIFFTDAVIDRSEGVLFLAGYVAYTAYLIMAAIGHPWLSLLGNAVFVFLLPVGLVIVAQVVKQLQNGNTAEVG</sequence>
<feature type="transmembrane region" description="Helical" evidence="5">
    <location>
        <begin position="124"/>
        <end position="144"/>
    </location>
</feature>
<dbReference type="InterPro" id="IPR044880">
    <property type="entry name" value="NCX_ion-bd_dom_sf"/>
</dbReference>
<keyword evidence="3 5" id="KW-1133">Transmembrane helix</keyword>
<dbReference type="NCBIfam" id="TIGR00367">
    <property type="entry name" value="calcium/sodium antiporter"/>
    <property type="match status" value="1"/>
</dbReference>
<reference evidence="8" key="1">
    <citation type="journal article" date="2019" name="Int. J. Syst. Evol. Microbiol.">
        <title>The Global Catalogue of Microorganisms (GCM) 10K type strain sequencing project: providing services to taxonomists for standard genome sequencing and annotation.</title>
        <authorList>
            <consortium name="The Broad Institute Genomics Platform"/>
            <consortium name="The Broad Institute Genome Sequencing Center for Infectious Disease"/>
            <person name="Wu L."/>
            <person name="Ma J."/>
        </authorList>
    </citation>
    <scope>NUCLEOTIDE SEQUENCE [LARGE SCALE GENOMIC DNA]</scope>
    <source>
        <strain evidence="8">CECT 8570</strain>
    </source>
</reference>
<feature type="transmembrane region" description="Helical" evidence="5">
    <location>
        <begin position="273"/>
        <end position="292"/>
    </location>
</feature>
<evidence type="ECO:0000256" key="3">
    <source>
        <dbReference type="ARBA" id="ARBA00022989"/>
    </source>
</evidence>
<comment type="subcellular location">
    <subcellularLocation>
        <location evidence="1">Membrane</location>
        <topology evidence="1">Multi-pass membrane protein</topology>
    </subcellularLocation>
</comment>
<evidence type="ECO:0000256" key="2">
    <source>
        <dbReference type="ARBA" id="ARBA00022692"/>
    </source>
</evidence>
<feature type="transmembrane region" description="Helical" evidence="5">
    <location>
        <begin position="235"/>
        <end position="253"/>
    </location>
</feature>